<feature type="compositionally biased region" description="Polar residues" evidence="1">
    <location>
        <begin position="252"/>
        <end position="267"/>
    </location>
</feature>
<feature type="compositionally biased region" description="Basic and acidic residues" evidence="1">
    <location>
        <begin position="390"/>
        <end position="400"/>
    </location>
</feature>
<feature type="compositionally biased region" description="Low complexity" evidence="1">
    <location>
        <begin position="206"/>
        <end position="219"/>
    </location>
</feature>
<feature type="region of interest" description="Disordered" evidence="1">
    <location>
        <begin position="206"/>
        <end position="519"/>
    </location>
</feature>
<reference evidence="2" key="2">
    <citation type="submission" date="2011-02" db="EMBL/GenBank/DDBJ databases">
        <authorList>
            <person name="MacLean D."/>
        </authorList>
    </citation>
    <scope>NUCLEOTIDE SEQUENCE</scope>
</reference>
<evidence type="ECO:0000256" key="1">
    <source>
        <dbReference type="SAM" id="MobiDB-lite"/>
    </source>
</evidence>
<sequence>MQPPLTVSDNVNTSEKESSDPHTVDPFKDAKDVTSTPLTPKAGSAAIQEEIESRDVQPGAIEDRQSGTIQPHEQVNGECTKSVAELDTPGNHFSSIDDDMTEEGEAEAGEVIEDRVTYQKASTEVSGRIETNALDGQHKREKIEKAAISTERKESRDQPKRYGSSGDQGRNENSRKSSQQEPKKVRRYEQCTNLKAPVGLFACFSASSSTQSKPESSTSPRQGKTEVLNSLDAPEISGNVQKSPPLTGLFRGNQNGNMATPSVSTPSYRREPAASSIFNRQAESNNTAAPSIPNRAPCSRSRTPVRTPHPQDTFRRSPNERFKTGPLGPPNFDRPNGQRRSPPRRSRSHERAAGGPPFTPSRPHFRASRSREPERFRRSRSRGPPPQPADRFHDEFRMDRPVMYQQRKRSSSRSHSRGPPHQYLRDGARSPNVMRGTNGMSNDHLGHNPLHRGPESHPPVGRMSSDRSPRGNRPEVSLYPDIPQGDRRWRSPPRGTPNMSNHSNIQRSTISPDFSGSADAPTRKLFVTHQGDWNFELRRSSRSRCRCRAVAVTLPSPVQLPSFIDIIQLPHLSRYHEFLMSDRRDIKRIVYEVAPNTMADKVGYEEFVTYLIRGKNGISRAGVAMDLEQVGYKLFVLPPGQAARSLGYKGNNLIAVLRKKQQ</sequence>
<feature type="compositionally biased region" description="Basic and acidic residues" evidence="1">
    <location>
        <begin position="51"/>
        <end position="65"/>
    </location>
</feature>
<proteinExistence type="predicted"/>
<gene>
    <name evidence="2" type="primary">AlNc14C51G4023</name>
    <name evidence="2" type="ORF">ALNC14_046450</name>
</gene>
<feature type="compositionally biased region" description="Basic residues" evidence="1">
    <location>
        <begin position="406"/>
        <end position="418"/>
    </location>
</feature>
<organism evidence="2">
    <name type="scientific">Albugo laibachii Nc14</name>
    <dbReference type="NCBI Taxonomy" id="890382"/>
    <lineage>
        <taxon>Eukaryota</taxon>
        <taxon>Sar</taxon>
        <taxon>Stramenopiles</taxon>
        <taxon>Oomycota</taxon>
        <taxon>Peronosporomycetes</taxon>
        <taxon>Albuginales</taxon>
        <taxon>Albuginaceae</taxon>
        <taxon>Albugo</taxon>
    </lineage>
</organism>
<evidence type="ECO:0000313" key="2">
    <source>
        <dbReference type="EMBL" id="CCA18502.1"/>
    </source>
</evidence>
<accession>F0WBH6</accession>
<feature type="compositionally biased region" description="Polar residues" evidence="1">
    <location>
        <begin position="497"/>
        <end position="514"/>
    </location>
</feature>
<feature type="compositionally biased region" description="Polar residues" evidence="1">
    <location>
        <begin position="66"/>
        <end position="79"/>
    </location>
</feature>
<feature type="compositionally biased region" description="Acidic residues" evidence="1">
    <location>
        <begin position="96"/>
        <end position="111"/>
    </location>
</feature>
<feature type="compositionally biased region" description="Basic and acidic residues" evidence="1">
    <location>
        <begin position="464"/>
        <end position="473"/>
    </location>
</feature>
<feature type="compositionally biased region" description="Polar residues" evidence="1">
    <location>
        <begin position="276"/>
        <end position="289"/>
    </location>
</feature>
<dbReference type="HOGENOM" id="CLU_414715_0_0_1"/>
<feature type="compositionally biased region" description="Basic and acidic residues" evidence="1">
    <location>
        <begin position="136"/>
        <end position="160"/>
    </location>
</feature>
<feature type="compositionally biased region" description="Basic and acidic residues" evidence="1">
    <location>
        <begin position="14"/>
        <end position="32"/>
    </location>
</feature>
<feature type="compositionally biased region" description="Basic and acidic residues" evidence="1">
    <location>
        <begin position="312"/>
        <end position="323"/>
    </location>
</feature>
<protein>
    <submittedName>
        <fullName evidence="2">Uncharacterized protein AlNc14C51G4023</fullName>
    </submittedName>
</protein>
<feature type="region of interest" description="Disordered" evidence="1">
    <location>
        <begin position="1"/>
        <end position="190"/>
    </location>
</feature>
<name>F0WBH6_9STRA</name>
<feature type="compositionally biased region" description="Polar residues" evidence="1">
    <location>
        <begin position="1"/>
        <end position="13"/>
    </location>
</feature>
<dbReference type="EMBL" id="FR824096">
    <property type="protein sequence ID" value="CCA18502.1"/>
    <property type="molecule type" value="Genomic_DNA"/>
</dbReference>
<reference evidence="2" key="1">
    <citation type="journal article" date="2011" name="PLoS Biol.">
        <title>Gene gain and loss during evolution of obligate parasitism in the white rust pathogen of Arabidopsis thaliana.</title>
        <authorList>
            <person name="Kemen E."/>
            <person name="Gardiner A."/>
            <person name="Schultz-Larsen T."/>
            <person name="Kemen A.C."/>
            <person name="Balmuth A.L."/>
            <person name="Robert-Seilaniantz A."/>
            <person name="Bailey K."/>
            <person name="Holub E."/>
            <person name="Studholme D.J."/>
            <person name="Maclean D."/>
            <person name="Jones J.D."/>
        </authorList>
    </citation>
    <scope>NUCLEOTIDE SEQUENCE</scope>
</reference>
<dbReference type="AlphaFoldDB" id="F0WBH6"/>